<feature type="transmembrane region" description="Helical" evidence="5">
    <location>
        <begin position="190"/>
        <end position="209"/>
    </location>
</feature>
<gene>
    <name evidence="7" type="ORF">Apau_2310</name>
</gene>
<keyword evidence="5" id="KW-1133">Transmembrane helix</keyword>
<evidence type="ECO:0000313" key="8">
    <source>
        <dbReference type="Proteomes" id="UP000005096"/>
    </source>
</evidence>
<dbReference type="STRING" id="584708.Apau_2310"/>
<keyword evidence="1" id="KW-0805">Transcription regulation</keyword>
<evidence type="ECO:0000256" key="1">
    <source>
        <dbReference type="ARBA" id="ARBA00023015"/>
    </source>
</evidence>
<dbReference type="GO" id="GO:0003677">
    <property type="term" value="F:DNA binding"/>
    <property type="evidence" value="ECO:0007669"/>
    <property type="project" value="UniProtKB-KW"/>
</dbReference>
<feature type="transmembrane region" description="Helical" evidence="5">
    <location>
        <begin position="272"/>
        <end position="296"/>
    </location>
</feature>
<feature type="transmembrane region" description="Helical" evidence="5">
    <location>
        <begin position="248"/>
        <end position="266"/>
    </location>
</feature>
<keyword evidence="8" id="KW-1185">Reference proteome</keyword>
<sequence>MVDALGLGSILLWQWLTVLRGSLFSPSSGTFFAEPRMAYAFFSLVLCGTFLALSRWGNRLSPRWWRVAPWVAAGLMSLAWLPQGAGLRRIPEAGVFLALGLPAVGSAIQLTLWEWRLAFAPFSGQASVFGVACAVRTGGVLLVSLLFPPLLPFLARALPFLGALLWAPPHRDLPAAFGPPGKRVFPLRPALRAASFFLLSALFLSLLLGRETPGTGLAKVFCDPLYTLGALGVGAALRFVPGLELRRIHLGAEAFLVLGFLAFAALGEKHPLVPLALLQTGAGIFGAYVFTLILYLGGRAGHAGALSVVAAGQLVVTGSVTAGLLLTDAVGSLAQREGVPFVLAVSLLGVGLLFFSNLLLRDDRDTFAGCDLYDGEGETGLPDPLREEGTPPRTPTEEGRGGPSAWEEDRLHLQLLQEALSRQEVRVALLVARGHSNEDIARQLNITGNTLRTHMKNIHRKLGSANRQELQSRLLHRTP</sequence>
<dbReference type="SMART" id="SM00421">
    <property type="entry name" value="HTH_LUXR"/>
    <property type="match status" value="1"/>
</dbReference>
<dbReference type="InterPro" id="IPR036388">
    <property type="entry name" value="WH-like_DNA-bd_sf"/>
</dbReference>
<dbReference type="PRINTS" id="PR00038">
    <property type="entry name" value="HTHLUXR"/>
</dbReference>
<evidence type="ECO:0000256" key="3">
    <source>
        <dbReference type="ARBA" id="ARBA00023163"/>
    </source>
</evidence>
<feature type="transmembrane region" description="Helical" evidence="5">
    <location>
        <begin position="127"/>
        <end position="147"/>
    </location>
</feature>
<feature type="region of interest" description="Disordered" evidence="4">
    <location>
        <begin position="375"/>
        <end position="404"/>
    </location>
</feature>
<reference evidence="7 8" key="1">
    <citation type="journal article" date="2010" name="Stand. Genomic Sci.">
        <title>Non-contiguous finished genome sequence of Aminomonas paucivorans type strain (GLU-3).</title>
        <authorList>
            <person name="Pitluck S."/>
            <person name="Yasawong M."/>
            <person name="Held B."/>
            <person name="Lapidus A."/>
            <person name="Nolan M."/>
            <person name="Copeland A."/>
            <person name="Lucas S."/>
            <person name="Del Rio T.G."/>
            <person name="Tice H."/>
            <person name="Cheng J.F."/>
            <person name="Chertkov O."/>
            <person name="Goodwin L."/>
            <person name="Tapia R."/>
            <person name="Han C."/>
            <person name="Liolios K."/>
            <person name="Ivanova N."/>
            <person name="Mavromatis K."/>
            <person name="Ovchinnikova G."/>
            <person name="Pati A."/>
            <person name="Chen A."/>
            <person name="Palaniappan K."/>
            <person name="Land M."/>
            <person name="Hauser L."/>
            <person name="Chang Y.J."/>
            <person name="Jeffries C.D."/>
            <person name="Pukall R."/>
            <person name="Spring S."/>
            <person name="Rohde M."/>
            <person name="Sikorski J."/>
            <person name="Goker M."/>
            <person name="Woyke T."/>
            <person name="Bristow J."/>
            <person name="Eisen J.A."/>
            <person name="Markowitz V."/>
            <person name="Hugenholtz P."/>
            <person name="Kyrpides N.C."/>
            <person name="Klenk H.P."/>
        </authorList>
    </citation>
    <scope>NUCLEOTIDE SEQUENCE [LARGE SCALE GENOMIC DNA]</scope>
    <source>
        <strain evidence="7 8">DSM 12260</strain>
    </source>
</reference>
<accession>E3CZT5</accession>
<keyword evidence="2" id="KW-0238">DNA-binding</keyword>
<dbReference type="CDD" id="cd06170">
    <property type="entry name" value="LuxR_C_like"/>
    <property type="match status" value="1"/>
</dbReference>
<dbReference type="PROSITE" id="PS00622">
    <property type="entry name" value="HTH_LUXR_1"/>
    <property type="match status" value="1"/>
</dbReference>
<feature type="domain" description="HTH luxR-type" evidence="6">
    <location>
        <begin position="413"/>
        <end position="478"/>
    </location>
</feature>
<dbReference type="Gene3D" id="1.10.10.10">
    <property type="entry name" value="Winged helix-like DNA-binding domain superfamily/Winged helix DNA-binding domain"/>
    <property type="match status" value="1"/>
</dbReference>
<feature type="transmembrane region" description="Helical" evidence="5">
    <location>
        <begin position="303"/>
        <end position="326"/>
    </location>
</feature>
<evidence type="ECO:0000256" key="4">
    <source>
        <dbReference type="SAM" id="MobiDB-lite"/>
    </source>
</evidence>
<feature type="transmembrane region" description="Helical" evidence="5">
    <location>
        <begin position="64"/>
        <end position="81"/>
    </location>
</feature>
<feature type="transmembrane region" description="Helical" evidence="5">
    <location>
        <begin position="93"/>
        <end position="115"/>
    </location>
</feature>
<dbReference type="EMBL" id="CM001022">
    <property type="protein sequence ID" value="EFQ24717.1"/>
    <property type="molecule type" value="Genomic_DNA"/>
</dbReference>
<evidence type="ECO:0000259" key="6">
    <source>
        <dbReference type="PROSITE" id="PS50043"/>
    </source>
</evidence>
<dbReference type="PaxDb" id="584708-Apau_2310"/>
<dbReference type="AlphaFoldDB" id="E3CZT5"/>
<dbReference type="InterPro" id="IPR016032">
    <property type="entry name" value="Sig_transdc_resp-reg_C-effctor"/>
</dbReference>
<feature type="transmembrane region" description="Helical" evidence="5">
    <location>
        <begin position="37"/>
        <end position="57"/>
    </location>
</feature>
<dbReference type="RefSeq" id="WP_006301962.1">
    <property type="nucleotide sequence ID" value="NZ_CM001022.1"/>
</dbReference>
<keyword evidence="3" id="KW-0804">Transcription</keyword>
<dbReference type="Pfam" id="PF00196">
    <property type="entry name" value="GerE"/>
    <property type="match status" value="1"/>
</dbReference>
<name>E3CZT5_9BACT</name>
<dbReference type="SUPFAM" id="SSF46894">
    <property type="entry name" value="C-terminal effector domain of the bipartite response regulators"/>
    <property type="match status" value="1"/>
</dbReference>
<evidence type="ECO:0000256" key="2">
    <source>
        <dbReference type="ARBA" id="ARBA00023125"/>
    </source>
</evidence>
<keyword evidence="5" id="KW-0812">Transmembrane</keyword>
<evidence type="ECO:0000256" key="5">
    <source>
        <dbReference type="SAM" id="Phobius"/>
    </source>
</evidence>
<evidence type="ECO:0000313" key="7">
    <source>
        <dbReference type="EMBL" id="EFQ24717.1"/>
    </source>
</evidence>
<dbReference type="PANTHER" id="PTHR44688:SF16">
    <property type="entry name" value="DNA-BINDING TRANSCRIPTIONAL ACTIVATOR DEVR_DOSR"/>
    <property type="match status" value="1"/>
</dbReference>
<dbReference type="eggNOG" id="COG2771">
    <property type="taxonomic scope" value="Bacteria"/>
</dbReference>
<feature type="transmembrane region" description="Helical" evidence="5">
    <location>
        <begin position="338"/>
        <end position="360"/>
    </location>
</feature>
<dbReference type="OrthoDB" id="1806906at2"/>
<dbReference type="InterPro" id="IPR000792">
    <property type="entry name" value="Tscrpt_reg_LuxR_C"/>
</dbReference>
<dbReference type="HOGENOM" id="CLU_569434_0_0_0"/>
<proteinExistence type="predicted"/>
<keyword evidence="5" id="KW-0472">Membrane</keyword>
<dbReference type="Proteomes" id="UP000005096">
    <property type="component" value="Chromosome"/>
</dbReference>
<organism evidence="7 8">
    <name type="scientific">Aminomonas paucivorans DSM 12260</name>
    <dbReference type="NCBI Taxonomy" id="584708"/>
    <lineage>
        <taxon>Bacteria</taxon>
        <taxon>Thermotogati</taxon>
        <taxon>Synergistota</taxon>
        <taxon>Synergistia</taxon>
        <taxon>Synergistales</taxon>
        <taxon>Synergistaceae</taxon>
        <taxon>Aminomonas</taxon>
    </lineage>
</organism>
<feature type="transmembrane region" description="Helical" evidence="5">
    <location>
        <begin position="224"/>
        <end position="241"/>
    </location>
</feature>
<dbReference type="GO" id="GO:0006355">
    <property type="term" value="P:regulation of DNA-templated transcription"/>
    <property type="evidence" value="ECO:0007669"/>
    <property type="project" value="InterPro"/>
</dbReference>
<feature type="compositionally biased region" description="Basic and acidic residues" evidence="4">
    <location>
        <begin position="384"/>
        <end position="400"/>
    </location>
</feature>
<protein>
    <submittedName>
        <fullName evidence="7">Transcriptional regulator, LuxR family</fullName>
    </submittedName>
</protein>
<dbReference type="PROSITE" id="PS50043">
    <property type="entry name" value="HTH_LUXR_2"/>
    <property type="match status" value="1"/>
</dbReference>
<dbReference type="PANTHER" id="PTHR44688">
    <property type="entry name" value="DNA-BINDING TRANSCRIPTIONAL ACTIVATOR DEVR_DOSR"/>
    <property type="match status" value="1"/>
</dbReference>